<name>A0AAN7T8T1_9PEZI</name>
<dbReference type="Proteomes" id="UP001310890">
    <property type="component" value="Unassembled WGS sequence"/>
</dbReference>
<feature type="region of interest" description="Disordered" evidence="1">
    <location>
        <begin position="1"/>
        <end position="24"/>
    </location>
</feature>
<reference evidence="2" key="1">
    <citation type="submission" date="2023-08" db="EMBL/GenBank/DDBJ databases">
        <title>Black Yeasts Isolated from many extreme environments.</title>
        <authorList>
            <person name="Coleine C."/>
            <person name="Stajich J.E."/>
            <person name="Selbmann L."/>
        </authorList>
    </citation>
    <scope>NUCLEOTIDE SEQUENCE</scope>
    <source>
        <strain evidence="2">CCFEE 5401</strain>
    </source>
</reference>
<dbReference type="EMBL" id="JAVRRL010000113">
    <property type="protein sequence ID" value="KAK5107620.1"/>
    <property type="molecule type" value="Genomic_DNA"/>
</dbReference>
<dbReference type="AlphaFoldDB" id="A0AAN7T8T1"/>
<evidence type="ECO:0000256" key="1">
    <source>
        <dbReference type="SAM" id="MobiDB-lite"/>
    </source>
</evidence>
<evidence type="ECO:0000313" key="3">
    <source>
        <dbReference type="Proteomes" id="UP001310890"/>
    </source>
</evidence>
<evidence type="ECO:0000313" key="2">
    <source>
        <dbReference type="EMBL" id="KAK5107620.1"/>
    </source>
</evidence>
<gene>
    <name evidence="2" type="ORF">LTR62_000955</name>
</gene>
<protein>
    <submittedName>
        <fullName evidence="2">Uncharacterized protein</fullName>
    </submittedName>
</protein>
<sequence length="124" mass="15154">MEETFNGQRFSKPGQIKGEKRERRSWDRGFGEIKDDEREWNWRIFYGEPERYRQSFRKPMGFTDLMDWLAFYQEWWVRESQSYPEWRAKAEAEVKLVYPSDDEDQLGDLWFDDEGDDFGVLSLT</sequence>
<proteinExistence type="predicted"/>
<comment type="caution">
    <text evidence="2">The sequence shown here is derived from an EMBL/GenBank/DDBJ whole genome shotgun (WGS) entry which is preliminary data.</text>
</comment>
<organism evidence="2 3">
    <name type="scientific">Meristemomyces frigidus</name>
    <dbReference type="NCBI Taxonomy" id="1508187"/>
    <lineage>
        <taxon>Eukaryota</taxon>
        <taxon>Fungi</taxon>
        <taxon>Dikarya</taxon>
        <taxon>Ascomycota</taxon>
        <taxon>Pezizomycotina</taxon>
        <taxon>Dothideomycetes</taxon>
        <taxon>Dothideomycetidae</taxon>
        <taxon>Mycosphaerellales</taxon>
        <taxon>Teratosphaeriaceae</taxon>
        <taxon>Meristemomyces</taxon>
    </lineage>
</organism>
<accession>A0AAN7T8T1</accession>